<reference evidence="3" key="1">
    <citation type="submission" date="2022-06" db="EMBL/GenBank/DDBJ databases">
        <title>Complete genome sequences of two strains of the flax pathogen Septoria linicola.</title>
        <authorList>
            <person name="Lapalu N."/>
            <person name="Simon A."/>
            <person name="Demenou B."/>
            <person name="Paumier D."/>
            <person name="Guillot M.-P."/>
            <person name="Gout L."/>
            <person name="Valade R."/>
        </authorList>
    </citation>
    <scope>NUCLEOTIDE SEQUENCE</scope>
    <source>
        <strain evidence="3">SE15195</strain>
    </source>
</reference>
<gene>
    <name evidence="3" type="ORF">Slin15195_G072180</name>
</gene>
<keyword evidence="1" id="KW-0175">Coiled coil</keyword>
<feature type="region of interest" description="Disordered" evidence="2">
    <location>
        <begin position="524"/>
        <end position="550"/>
    </location>
</feature>
<proteinExistence type="predicted"/>
<name>A0A9Q9AR51_9PEZI</name>
<feature type="compositionally biased region" description="Polar residues" evidence="2">
    <location>
        <begin position="524"/>
        <end position="538"/>
    </location>
</feature>
<feature type="region of interest" description="Disordered" evidence="2">
    <location>
        <begin position="348"/>
        <end position="387"/>
    </location>
</feature>
<feature type="compositionally biased region" description="Polar residues" evidence="2">
    <location>
        <begin position="349"/>
        <end position="364"/>
    </location>
</feature>
<accession>A0A9Q9AR51</accession>
<feature type="coiled-coil region" evidence="1">
    <location>
        <begin position="194"/>
        <end position="221"/>
    </location>
</feature>
<feature type="region of interest" description="Disordered" evidence="2">
    <location>
        <begin position="934"/>
        <end position="959"/>
    </location>
</feature>
<sequence>MCQYRYYYYAGCRHQRTVLTKYCANATSIALAPSQTEDRNNSPGTPTTAHSAGDDVESAQDEVTSASSLPDMSTTSTLPSSSPDTTTTNDSHISHRHYTLSSIPKLTLNVTSLQSEHIPRRHSDTDIDSMAPLPALTKSHWRQPHQIVLGTPAMAHSEHDWVVLEHDVLGSHEPVHIHKYDVNVESHTSVDNGHESVQTQIRRYEQEISRLHDMLREQENGDVDHATLTGPKQGIETVAIEGCTSLSDSSHSSPAALLQRQHEKAQLQQSCLEDVTMLDAPEVPLCDHNFPDLEHVELSSRLEHHNNDPVARKPSYADMASQRTTTLADVLHTNPTCSCTVSREIAIPRTSQTSSPTIAQSQASPAMLKGPTPQKSSPRFAQPTAAFSRRADETLRKDGATIAVIVSKNGLSKPASVSAAGHRQQKRKSLPGDWLTSSLERTDIPLASKPEVTCGHALQQSEASCANRQPRLRKKTSTYMSPTKAATQRTMATIGQENAPPQSLRLQRNLTKLDTVSVSGFVVESSQGSPASPDTTIETEMRSGGTLRPQPRSLELSSVTTRRRSTISAALPHSRQLPANTSIVELLAQQAKAAGLPMVANTVTKRRGSHGHLLIPIKAKLDKIGILRDDPHAANVRKDSHLLSPISQKSEPELFSPLTRAMQAIQAELPRIDANASQPEPAPVPKKAVVAPHVRAAMREAAERKAAAGSAAVDKPMPKTLTLRATAQEFRPMSELPRQESVHSQPAIHQPQQGMPTMVGVPAPAAKSSMVYPQSQIIHPLATTPPQSAMRHSVVILPTCELPISNDDATRFYSEEQWSAMPYWQRRQITERRSQIRGGSGRYHSHFENGLGVANGSVGSPISPHAPHSLSAMCPDVFGPKPVNVQAGKILVPHIDPTTQNLRWILQPENDLRRTNESAGYSTFDTSPHCAASVSPGSSYNSPRFISPRTPGPLPRSWTIGSEQTRQVYGWKGGDGREIKFVGHGPDAEREPGHGVRFNYQRRGSNMGRGPRMIGENDGDGSPEAPLAPRSRRHWAQLAGYTKQPCDTMEIVDAIEQMPAPSGAPLYGHCSNCAVSSH</sequence>
<dbReference type="Proteomes" id="UP001056384">
    <property type="component" value="Chromosome 5"/>
</dbReference>
<evidence type="ECO:0000256" key="1">
    <source>
        <dbReference type="SAM" id="Coils"/>
    </source>
</evidence>
<dbReference type="EMBL" id="CP099422">
    <property type="protein sequence ID" value="USW53899.1"/>
    <property type="molecule type" value="Genomic_DNA"/>
</dbReference>
<keyword evidence="4" id="KW-1185">Reference proteome</keyword>
<evidence type="ECO:0000313" key="3">
    <source>
        <dbReference type="EMBL" id="USW53899.1"/>
    </source>
</evidence>
<feature type="region of interest" description="Disordered" evidence="2">
    <location>
        <begin position="412"/>
        <end position="434"/>
    </location>
</feature>
<feature type="region of interest" description="Disordered" evidence="2">
    <location>
        <begin position="34"/>
        <end position="93"/>
    </location>
</feature>
<feature type="region of interest" description="Disordered" evidence="2">
    <location>
        <begin position="462"/>
        <end position="485"/>
    </location>
</feature>
<feature type="compositionally biased region" description="Polar residues" evidence="2">
    <location>
        <begin position="935"/>
        <end position="944"/>
    </location>
</feature>
<feature type="compositionally biased region" description="Basic and acidic residues" evidence="2">
    <location>
        <begin position="983"/>
        <end position="994"/>
    </location>
</feature>
<dbReference type="AlphaFoldDB" id="A0A9Q9AR51"/>
<organism evidence="3 4">
    <name type="scientific">Septoria linicola</name>
    <dbReference type="NCBI Taxonomy" id="215465"/>
    <lineage>
        <taxon>Eukaryota</taxon>
        <taxon>Fungi</taxon>
        <taxon>Dikarya</taxon>
        <taxon>Ascomycota</taxon>
        <taxon>Pezizomycotina</taxon>
        <taxon>Dothideomycetes</taxon>
        <taxon>Dothideomycetidae</taxon>
        <taxon>Mycosphaerellales</taxon>
        <taxon>Mycosphaerellaceae</taxon>
        <taxon>Septoria</taxon>
    </lineage>
</organism>
<feature type="compositionally biased region" description="Low complexity" evidence="2">
    <location>
        <begin position="67"/>
        <end position="88"/>
    </location>
</feature>
<feature type="region of interest" description="Disordered" evidence="2">
    <location>
        <begin position="983"/>
        <end position="1028"/>
    </location>
</feature>
<protein>
    <submittedName>
        <fullName evidence="3">Uncharacterized protein</fullName>
    </submittedName>
</protein>
<evidence type="ECO:0000313" key="4">
    <source>
        <dbReference type="Proteomes" id="UP001056384"/>
    </source>
</evidence>
<feature type="compositionally biased region" description="Polar residues" evidence="2">
    <location>
        <begin position="41"/>
        <end position="50"/>
    </location>
</feature>
<evidence type="ECO:0000256" key="2">
    <source>
        <dbReference type="SAM" id="MobiDB-lite"/>
    </source>
</evidence>